<dbReference type="AlphaFoldDB" id="G0TYE8"/>
<gene>
    <name evidence="2" type="ORF">TVY486_0703290</name>
</gene>
<reference evidence="2" key="1">
    <citation type="journal article" date="2012" name="Proc. Natl. Acad. Sci. U.S.A.">
        <title>Antigenic diversity is generated by distinct evolutionary mechanisms in African trypanosome species.</title>
        <authorList>
            <person name="Jackson A.P."/>
            <person name="Berry A."/>
            <person name="Aslett M."/>
            <person name="Allison H.C."/>
            <person name="Burton P."/>
            <person name="Vavrova-Anderson J."/>
            <person name="Brown R."/>
            <person name="Browne H."/>
            <person name="Corton N."/>
            <person name="Hauser H."/>
            <person name="Gamble J."/>
            <person name="Gilderthorp R."/>
            <person name="Marcello L."/>
            <person name="McQuillan J."/>
            <person name="Otto T.D."/>
            <person name="Quail M.A."/>
            <person name="Sanders M.J."/>
            <person name="van Tonder A."/>
            <person name="Ginger M.L."/>
            <person name="Field M.C."/>
            <person name="Barry J.D."/>
            <person name="Hertz-Fowler C."/>
            <person name="Berriman M."/>
        </authorList>
    </citation>
    <scope>NUCLEOTIDE SEQUENCE</scope>
    <source>
        <strain evidence="2">Y486</strain>
    </source>
</reference>
<dbReference type="EMBL" id="HE573023">
    <property type="protein sequence ID" value="CCC48995.1"/>
    <property type="molecule type" value="Genomic_DNA"/>
</dbReference>
<organism evidence="2">
    <name type="scientific">Trypanosoma vivax (strain Y486)</name>
    <dbReference type="NCBI Taxonomy" id="1055687"/>
    <lineage>
        <taxon>Eukaryota</taxon>
        <taxon>Discoba</taxon>
        <taxon>Euglenozoa</taxon>
        <taxon>Kinetoplastea</taxon>
        <taxon>Metakinetoplastina</taxon>
        <taxon>Trypanosomatida</taxon>
        <taxon>Trypanosomatidae</taxon>
        <taxon>Trypanosoma</taxon>
        <taxon>Duttonella</taxon>
    </lineage>
</organism>
<proteinExistence type="predicted"/>
<name>G0TYE8_TRYVY</name>
<accession>G0TYE8</accession>
<feature type="compositionally biased region" description="Basic and acidic residues" evidence="1">
    <location>
        <begin position="60"/>
        <end position="69"/>
    </location>
</feature>
<sequence>MSAWMLVPETFGTNEYNLFKDVLWWTCEEQRGKLKRTCVQVHWSVTTASGSPSFNHSKKERREISDKNGIDGISQPRHAILLTANKSRCQISSYIVSSPCA</sequence>
<evidence type="ECO:0000313" key="2">
    <source>
        <dbReference type="EMBL" id="CCC48995.1"/>
    </source>
</evidence>
<feature type="region of interest" description="Disordered" evidence="1">
    <location>
        <begin position="49"/>
        <end position="71"/>
    </location>
</feature>
<protein>
    <submittedName>
        <fullName evidence="2">Uncharacterized protein</fullName>
    </submittedName>
</protein>
<evidence type="ECO:0000256" key="1">
    <source>
        <dbReference type="SAM" id="MobiDB-lite"/>
    </source>
</evidence>